<dbReference type="AlphaFoldDB" id="A0A2N1E398"/>
<dbReference type="SUPFAM" id="SSF47413">
    <property type="entry name" value="lambda repressor-like DNA-binding domains"/>
    <property type="match status" value="1"/>
</dbReference>
<name>A0A2N1E398_PSEFL</name>
<protein>
    <submittedName>
        <fullName evidence="2">Transcriptional regulator</fullName>
    </submittedName>
</protein>
<dbReference type="InterPro" id="IPR001387">
    <property type="entry name" value="Cro/C1-type_HTH"/>
</dbReference>
<dbReference type="RefSeq" id="WP_101220326.1">
    <property type="nucleotide sequence ID" value="NZ_KZ478001.1"/>
</dbReference>
<evidence type="ECO:0000313" key="2">
    <source>
        <dbReference type="EMBL" id="PKH18979.1"/>
    </source>
</evidence>
<evidence type="ECO:0000313" key="3">
    <source>
        <dbReference type="Proteomes" id="UP000233564"/>
    </source>
</evidence>
<dbReference type="EMBL" id="NVXX01000023">
    <property type="protein sequence ID" value="PKH18979.1"/>
    <property type="molecule type" value="Genomic_DNA"/>
</dbReference>
<reference evidence="2 3" key="1">
    <citation type="submission" date="2017-08" db="EMBL/GenBank/DDBJ databases">
        <authorList>
            <person name="de Groot N.N."/>
        </authorList>
    </citation>
    <scope>NUCLEOTIDE SEQUENCE [LARGE SCALE GENOMIC DNA]</scope>
    <source>
        <strain evidence="2 3">PfR 37</strain>
    </source>
</reference>
<proteinExistence type="predicted"/>
<dbReference type="Gene3D" id="1.10.260.40">
    <property type="entry name" value="lambda repressor-like DNA-binding domains"/>
    <property type="match status" value="1"/>
</dbReference>
<dbReference type="Proteomes" id="UP000233564">
    <property type="component" value="Unassembled WGS sequence"/>
</dbReference>
<accession>A0A2N1E398</accession>
<dbReference type="CDD" id="cd00093">
    <property type="entry name" value="HTH_XRE"/>
    <property type="match status" value="1"/>
</dbReference>
<dbReference type="InterPro" id="IPR010982">
    <property type="entry name" value="Lambda_DNA-bd_dom_sf"/>
</dbReference>
<gene>
    <name evidence="2" type="ORF">CIB54_16570</name>
</gene>
<dbReference type="GO" id="GO:0003677">
    <property type="term" value="F:DNA binding"/>
    <property type="evidence" value="ECO:0007669"/>
    <property type="project" value="InterPro"/>
</dbReference>
<comment type="caution">
    <text evidence="2">The sequence shown here is derived from an EMBL/GenBank/DDBJ whole genome shotgun (WGS) entry which is preliminary data.</text>
</comment>
<dbReference type="PROSITE" id="PS50943">
    <property type="entry name" value="HTH_CROC1"/>
    <property type="match status" value="1"/>
</dbReference>
<organism evidence="2 3">
    <name type="scientific">Pseudomonas fluorescens</name>
    <dbReference type="NCBI Taxonomy" id="294"/>
    <lineage>
        <taxon>Bacteria</taxon>
        <taxon>Pseudomonadati</taxon>
        <taxon>Pseudomonadota</taxon>
        <taxon>Gammaproteobacteria</taxon>
        <taxon>Pseudomonadales</taxon>
        <taxon>Pseudomonadaceae</taxon>
        <taxon>Pseudomonas</taxon>
    </lineage>
</organism>
<dbReference type="SMART" id="SM00530">
    <property type="entry name" value="HTH_XRE"/>
    <property type="match status" value="1"/>
</dbReference>
<evidence type="ECO:0000259" key="1">
    <source>
        <dbReference type="PROSITE" id="PS50943"/>
    </source>
</evidence>
<feature type="domain" description="HTH cro/C1-type" evidence="1">
    <location>
        <begin position="11"/>
        <end position="63"/>
    </location>
</feature>
<sequence length="156" mass="16977">MSLRRPYAAVLQLLRRSKGLHQHAIASEVAQSFVSNLEASKTTATVDSTKALADALHVNAATFFGLVIAASQHQTPREVMLSAIAEMEALGLADTVLPAEPQKLEAPVAAEARERKDQVQRLKAQGYSRAEAARELGYAWTTINRLWLSEKPAGEE</sequence>